<sequence>MTRTAARVGPALAATLALAVLHGPPGADATATPRDARAPSDFEAARAARAAGDWLAGRLEDGAVPTPSGTDLGLTVEVGLALAELDPVRYAPQLAAVDETVAAGAEDHTTGSGDTAGATARLLTYVLVRGDDPRDTGGVDLQQRLESAVSEAPLSRGRLGGSDVAGQAYAVRALLTLGSDRAEDVTDYLLAQSCEGLFRADLPAATAPDQGCAGSEPRAGSSDATATAVLQLLAAGATDDPDVDEAVADAVDALPRFVVHRDDDGVPNTASAGLALRALEAAGAAVGALGTDLVRTVAAQQVTGLVPCDGRLVPDAVGAVAFDRAEYDAGVDEGVTADRAARWTRTTAVVAPALVGLPTPRDDVRVRSAGSAPFQAAGRPAGVRVVGLALGQKVCLAGPGARVRVTGPGEVAALDLVMPAGTASRTYRLAGVDTAVTFRVLDRARLRVAVARASVPRGGRQTITVRGLEAGERVTVRLAGRVADRGSAGPRGWFRTRVAAEVPRGRVPVRATGVFPGLRSGTASFRVT</sequence>
<evidence type="ECO:0000313" key="2">
    <source>
        <dbReference type="EMBL" id="GAA1924044.1"/>
    </source>
</evidence>
<dbReference type="SUPFAM" id="SSF48239">
    <property type="entry name" value="Terpenoid cyclases/Protein prenyltransferases"/>
    <property type="match status" value="1"/>
</dbReference>
<proteinExistence type="predicted"/>
<feature type="chain" id="PRO_5046925037" evidence="1">
    <location>
        <begin position="20"/>
        <end position="528"/>
    </location>
</feature>
<comment type="caution">
    <text evidence="2">The sequence shown here is derived from an EMBL/GenBank/DDBJ whole genome shotgun (WGS) entry which is preliminary data.</text>
</comment>
<gene>
    <name evidence="2" type="ORF">GCM10009737_27120</name>
</gene>
<evidence type="ECO:0000256" key="1">
    <source>
        <dbReference type="SAM" id="SignalP"/>
    </source>
</evidence>
<dbReference type="RefSeq" id="WP_344008078.1">
    <property type="nucleotide sequence ID" value="NZ_BAAAMY010000006.1"/>
</dbReference>
<protein>
    <submittedName>
        <fullName evidence="2">Uncharacterized protein</fullName>
    </submittedName>
</protein>
<dbReference type="Proteomes" id="UP001501612">
    <property type="component" value="Unassembled WGS sequence"/>
</dbReference>
<keyword evidence="1" id="KW-0732">Signal</keyword>
<dbReference type="InterPro" id="IPR008930">
    <property type="entry name" value="Terpenoid_cyclase/PrenylTrfase"/>
</dbReference>
<reference evidence="2 3" key="1">
    <citation type="journal article" date="2019" name="Int. J. Syst. Evol. Microbiol.">
        <title>The Global Catalogue of Microorganisms (GCM) 10K type strain sequencing project: providing services to taxonomists for standard genome sequencing and annotation.</title>
        <authorList>
            <consortium name="The Broad Institute Genomics Platform"/>
            <consortium name="The Broad Institute Genome Sequencing Center for Infectious Disease"/>
            <person name="Wu L."/>
            <person name="Ma J."/>
        </authorList>
    </citation>
    <scope>NUCLEOTIDE SEQUENCE [LARGE SCALE GENOMIC DNA]</scope>
    <source>
        <strain evidence="2 3">JCM 14046</strain>
    </source>
</reference>
<name>A0ABN2PK91_9ACTN</name>
<dbReference type="EMBL" id="BAAAMY010000006">
    <property type="protein sequence ID" value="GAA1924044.1"/>
    <property type="molecule type" value="Genomic_DNA"/>
</dbReference>
<keyword evidence="3" id="KW-1185">Reference proteome</keyword>
<organism evidence="2 3">
    <name type="scientific">Nocardioides lentus</name>
    <dbReference type="NCBI Taxonomy" id="338077"/>
    <lineage>
        <taxon>Bacteria</taxon>
        <taxon>Bacillati</taxon>
        <taxon>Actinomycetota</taxon>
        <taxon>Actinomycetes</taxon>
        <taxon>Propionibacteriales</taxon>
        <taxon>Nocardioidaceae</taxon>
        <taxon>Nocardioides</taxon>
    </lineage>
</organism>
<evidence type="ECO:0000313" key="3">
    <source>
        <dbReference type="Proteomes" id="UP001501612"/>
    </source>
</evidence>
<feature type="signal peptide" evidence="1">
    <location>
        <begin position="1"/>
        <end position="19"/>
    </location>
</feature>
<accession>A0ABN2PK91</accession>